<reference evidence="1 2" key="1">
    <citation type="submission" date="2023-11" db="EMBL/GenBank/DDBJ databases">
        <authorList>
            <person name="Cook R."/>
            <person name="Crisci M."/>
            <person name="Pye H."/>
            <person name="Adriaenssens E."/>
            <person name="Santini J."/>
        </authorList>
    </citation>
    <scope>NUCLEOTIDE SEQUENCE [LARGE SCALE GENOMIC DNA]</scope>
    <source>
        <strain evidence="1">Lak_Megaphage_RVC_AP3_GC26</strain>
    </source>
</reference>
<sequence>MSKDKIIEAEEVKSAKLDNTIDPEMIVMDDDSDMPEPETKSYEKLIKCTNKFMQLFHETVDTLPYATILKNSNNDQIKLIDLVKYIEQKYDRMPIEEMDKIVSFIANLDFKHARPLMEIIEDQNKQSILWEPVD</sequence>
<proteinExistence type="predicted"/>
<dbReference type="Proteomes" id="UP001348805">
    <property type="component" value="Segment"/>
</dbReference>
<accession>A0ABZ0Z3L2</accession>
<keyword evidence="2" id="KW-1185">Reference proteome</keyword>
<protein>
    <submittedName>
        <fullName evidence="1">Uncharacterized protein</fullName>
    </submittedName>
</protein>
<dbReference type="EMBL" id="OR769219">
    <property type="protein sequence ID" value="WQJ51611.1"/>
    <property type="molecule type" value="Genomic_DNA"/>
</dbReference>
<organism evidence="1 2">
    <name type="scientific">phage Lak_Megaphage_RVC_AP3_GC26</name>
    <dbReference type="NCBI Taxonomy" id="3109225"/>
    <lineage>
        <taxon>Viruses</taxon>
        <taxon>Duplodnaviria</taxon>
        <taxon>Heunggongvirae</taxon>
        <taxon>Uroviricota</taxon>
        <taxon>Caudoviricetes</taxon>
        <taxon>Caudoviricetes code 15 clade</taxon>
    </lineage>
</organism>
<name>A0ABZ0Z3L2_9CAUD</name>
<evidence type="ECO:0000313" key="1">
    <source>
        <dbReference type="EMBL" id="WQJ51611.1"/>
    </source>
</evidence>
<evidence type="ECO:0000313" key="2">
    <source>
        <dbReference type="Proteomes" id="UP001348805"/>
    </source>
</evidence>